<dbReference type="InterPro" id="IPR001610">
    <property type="entry name" value="PAC"/>
</dbReference>
<feature type="domain" description="PAC" evidence="2">
    <location>
        <begin position="227"/>
        <end position="279"/>
    </location>
</feature>
<organism evidence="5 6">
    <name type="scientific">Halopseudomonas salina</name>
    <dbReference type="NCBI Taxonomy" id="1323744"/>
    <lineage>
        <taxon>Bacteria</taxon>
        <taxon>Pseudomonadati</taxon>
        <taxon>Pseudomonadota</taxon>
        <taxon>Gammaproteobacteria</taxon>
        <taxon>Pseudomonadales</taxon>
        <taxon>Pseudomonadaceae</taxon>
        <taxon>Halopseudomonas</taxon>
    </lineage>
</organism>
<dbReference type="SUPFAM" id="SSF141868">
    <property type="entry name" value="EAL domain-like"/>
    <property type="match status" value="1"/>
</dbReference>
<dbReference type="PROSITE" id="PS50887">
    <property type="entry name" value="GGDEF"/>
    <property type="match status" value="1"/>
</dbReference>
<dbReference type="Pfam" id="PF00989">
    <property type="entry name" value="PAS"/>
    <property type="match status" value="1"/>
</dbReference>
<dbReference type="PROSITE" id="PS50112">
    <property type="entry name" value="PAS"/>
    <property type="match status" value="2"/>
</dbReference>
<dbReference type="CDD" id="cd01949">
    <property type="entry name" value="GGDEF"/>
    <property type="match status" value="1"/>
</dbReference>
<dbReference type="InterPro" id="IPR000700">
    <property type="entry name" value="PAS-assoc_C"/>
</dbReference>
<dbReference type="Pfam" id="PF13426">
    <property type="entry name" value="PAS_9"/>
    <property type="match status" value="1"/>
</dbReference>
<feature type="domain" description="GGDEF" evidence="4">
    <location>
        <begin position="561"/>
        <end position="699"/>
    </location>
</feature>
<evidence type="ECO:0000259" key="3">
    <source>
        <dbReference type="PROSITE" id="PS50883"/>
    </source>
</evidence>
<evidence type="ECO:0000313" key="6">
    <source>
        <dbReference type="Proteomes" id="UP000638188"/>
    </source>
</evidence>
<accession>A0ABQ1Q0D7</accession>
<feature type="domain" description="PAS" evidence="1">
    <location>
        <begin position="405"/>
        <end position="452"/>
    </location>
</feature>
<dbReference type="InterPro" id="IPR029787">
    <property type="entry name" value="Nucleotide_cyclase"/>
</dbReference>
<evidence type="ECO:0000259" key="1">
    <source>
        <dbReference type="PROSITE" id="PS50112"/>
    </source>
</evidence>
<dbReference type="Gene3D" id="3.30.450.20">
    <property type="entry name" value="PAS domain"/>
    <property type="match status" value="4"/>
</dbReference>
<dbReference type="InterPro" id="IPR043128">
    <property type="entry name" value="Rev_trsase/Diguanyl_cyclase"/>
</dbReference>
<sequence length="975" mass="109451">MNQPPGAPTDNTHLRDVPAASADPFKILFHGMPLAGLLTEVTSNRILDVNNAFCEMLGWSRDEIFSDFGSRAPFWISDEQLQQLIAAFDLHGKIEQFEAILLCHDGHLKICRVSMRSVTVDGKICRLSTAQEASMSTPDRPGTVGAQLRESQERLSLALDASQMGTWDWNVETGVLHCCARVAMLHGHSPEAWSGPLEIYMRDIQSEDRRQLRRSFLSICRNRLPRYRLAYRVQTAQGLPRWVEATAKLYRTPTGKIQRLVGTLVDITDRRRNEQALIKSEAKFSALFQGAPDPYILVNARSHIVIEINRSFTEFFGFKAEEIVGRTAVEAGLWKTPADRDSVLENLHQDHRLAGREINFLTSDGREATCEVSSSFFTINRQMCVLSTFKDVTARKQAEAALRASEEKFSRAFRASPDSISITEKATGRHLEINEGFTRVTGYTPQEVIGHTARELNIWADYEERATLIQELEEKGRVLQREMRVLNKAGREILVSISIEPLTINNIECMVLTARDITDQKLIEAKVKHLAYHDALTDLPNRLLLTDRLNQILALMTRHQLHGALLFFDLDHFKHINDSLGHSCGDSVLQVVTRRLLARARKEDTVARLGGDEFVVLLSGFQGTDIEVRTAVQRHAETLLAAIAKPMIVEGHSLHLSCSIGIALLPEHGNNPEDLLKRADIALYKVKESGRNGVAFFEQAMQQAASERLSIETDLRAALHMGQFRLFYQPQIDSRNNRIIGAEALIRWEQPDKGMISPASFIHVLEESGMILAVGQWILNDACAFVAQLIDRQLIDPEQFSLSINISPRQFRHPDFVAQVRQAITEQAVPASSLKLEITENIVIQNINDTIAKMHELRGLGVCFAIDDFGTGYSSLSYLKQLPLDLLKIDQSFIRDCTQDSNDAEIVRAIIAMGRNLSLDLIAEGVETPEQLAFLQQQSCHAYQGYLFSPAVPAIQFTRLLENHAPLLDTPLPQS</sequence>
<dbReference type="PANTHER" id="PTHR44757">
    <property type="entry name" value="DIGUANYLATE CYCLASE DGCP"/>
    <property type="match status" value="1"/>
</dbReference>
<dbReference type="SUPFAM" id="SSF55785">
    <property type="entry name" value="PYP-like sensor domain (PAS domain)"/>
    <property type="match status" value="4"/>
</dbReference>
<dbReference type="Pfam" id="PF00563">
    <property type="entry name" value="EAL"/>
    <property type="match status" value="1"/>
</dbReference>
<dbReference type="SUPFAM" id="SSF55073">
    <property type="entry name" value="Nucleotide cyclase"/>
    <property type="match status" value="1"/>
</dbReference>
<dbReference type="InterPro" id="IPR000014">
    <property type="entry name" value="PAS"/>
</dbReference>
<evidence type="ECO:0000313" key="5">
    <source>
        <dbReference type="EMBL" id="GGD08723.1"/>
    </source>
</evidence>
<dbReference type="NCBIfam" id="TIGR00254">
    <property type="entry name" value="GGDEF"/>
    <property type="match status" value="1"/>
</dbReference>
<dbReference type="Pfam" id="PF08447">
    <property type="entry name" value="PAS_3"/>
    <property type="match status" value="1"/>
</dbReference>
<reference evidence="6" key="1">
    <citation type="journal article" date="2019" name="Int. J. Syst. Evol. Microbiol.">
        <title>The Global Catalogue of Microorganisms (GCM) 10K type strain sequencing project: providing services to taxonomists for standard genome sequencing and annotation.</title>
        <authorList>
            <consortium name="The Broad Institute Genomics Platform"/>
            <consortium name="The Broad Institute Genome Sequencing Center for Infectious Disease"/>
            <person name="Wu L."/>
            <person name="Ma J."/>
        </authorList>
    </citation>
    <scope>NUCLEOTIDE SEQUENCE [LARGE SCALE GENOMIC DNA]</scope>
    <source>
        <strain evidence="6">CGMCC 1.12482</strain>
    </source>
</reference>
<dbReference type="PROSITE" id="PS50113">
    <property type="entry name" value="PAC"/>
    <property type="match status" value="1"/>
</dbReference>
<evidence type="ECO:0008006" key="7">
    <source>
        <dbReference type="Google" id="ProtNLM"/>
    </source>
</evidence>
<dbReference type="PANTHER" id="PTHR44757:SF2">
    <property type="entry name" value="BIOFILM ARCHITECTURE MAINTENANCE PROTEIN MBAA"/>
    <property type="match status" value="1"/>
</dbReference>
<gene>
    <name evidence="5" type="ORF">GCM10007418_29750</name>
</gene>
<dbReference type="InterPro" id="IPR052155">
    <property type="entry name" value="Biofilm_reg_signaling"/>
</dbReference>
<dbReference type="InterPro" id="IPR013655">
    <property type="entry name" value="PAS_fold_3"/>
</dbReference>
<dbReference type="Pfam" id="PF13188">
    <property type="entry name" value="PAS_8"/>
    <property type="match status" value="1"/>
</dbReference>
<dbReference type="PROSITE" id="PS50883">
    <property type="entry name" value="EAL"/>
    <property type="match status" value="1"/>
</dbReference>
<dbReference type="CDD" id="cd01948">
    <property type="entry name" value="EAL"/>
    <property type="match status" value="1"/>
</dbReference>
<dbReference type="SMART" id="SM00052">
    <property type="entry name" value="EAL"/>
    <property type="match status" value="1"/>
</dbReference>
<dbReference type="InterPro" id="IPR013767">
    <property type="entry name" value="PAS_fold"/>
</dbReference>
<dbReference type="InterPro" id="IPR035919">
    <property type="entry name" value="EAL_sf"/>
</dbReference>
<dbReference type="Gene3D" id="3.30.70.270">
    <property type="match status" value="1"/>
</dbReference>
<dbReference type="InterPro" id="IPR001633">
    <property type="entry name" value="EAL_dom"/>
</dbReference>
<feature type="domain" description="PAS" evidence="1">
    <location>
        <begin position="280"/>
        <end position="329"/>
    </location>
</feature>
<proteinExistence type="predicted"/>
<dbReference type="Gene3D" id="3.20.20.450">
    <property type="entry name" value="EAL domain"/>
    <property type="match status" value="1"/>
</dbReference>
<dbReference type="RefSeq" id="WP_188434472.1">
    <property type="nucleotide sequence ID" value="NZ_BMFF01000007.1"/>
</dbReference>
<dbReference type="CDD" id="cd00130">
    <property type="entry name" value="PAS"/>
    <property type="match status" value="4"/>
</dbReference>
<dbReference type="Pfam" id="PF00990">
    <property type="entry name" value="GGDEF"/>
    <property type="match status" value="1"/>
</dbReference>
<name>A0ABQ1Q0D7_9GAMM</name>
<dbReference type="EMBL" id="BMFF01000007">
    <property type="protein sequence ID" value="GGD08723.1"/>
    <property type="molecule type" value="Genomic_DNA"/>
</dbReference>
<evidence type="ECO:0000259" key="4">
    <source>
        <dbReference type="PROSITE" id="PS50887"/>
    </source>
</evidence>
<protein>
    <recommendedName>
        <fullName evidence="7">Diguanylate cyclase/phosphodiesterase with PAS/PAC sensor(S)</fullName>
    </recommendedName>
</protein>
<dbReference type="SMART" id="SM00267">
    <property type="entry name" value="GGDEF"/>
    <property type="match status" value="1"/>
</dbReference>
<dbReference type="InterPro" id="IPR000160">
    <property type="entry name" value="GGDEF_dom"/>
</dbReference>
<dbReference type="SMART" id="SM00091">
    <property type="entry name" value="PAS"/>
    <property type="match status" value="4"/>
</dbReference>
<keyword evidence="6" id="KW-1185">Reference proteome</keyword>
<dbReference type="SMART" id="SM00086">
    <property type="entry name" value="PAC"/>
    <property type="match status" value="3"/>
</dbReference>
<feature type="domain" description="EAL" evidence="3">
    <location>
        <begin position="708"/>
        <end position="965"/>
    </location>
</feature>
<evidence type="ECO:0000259" key="2">
    <source>
        <dbReference type="PROSITE" id="PS50113"/>
    </source>
</evidence>
<comment type="caution">
    <text evidence="5">The sequence shown here is derived from an EMBL/GenBank/DDBJ whole genome shotgun (WGS) entry which is preliminary data.</text>
</comment>
<dbReference type="InterPro" id="IPR035965">
    <property type="entry name" value="PAS-like_dom_sf"/>
</dbReference>
<dbReference type="Proteomes" id="UP000638188">
    <property type="component" value="Unassembled WGS sequence"/>
</dbReference>
<dbReference type="NCBIfam" id="TIGR00229">
    <property type="entry name" value="sensory_box"/>
    <property type="match status" value="3"/>
</dbReference>
<dbReference type="Gene3D" id="2.10.70.100">
    <property type="match status" value="1"/>
</dbReference>